<evidence type="ECO:0000313" key="2">
    <source>
        <dbReference type="Proteomes" id="UP000515140"/>
    </source>
</evidence>
<feature type="compositionally biased region" description="Pro residues" evidence="1">
    <location>
        <begin position="145"/>
        <end position="156"/>
    </location>
</feature>
<dbReference type="RefSeq" id="XP_020854081.1">
    <property type="nucleotide sequence ID" value="XM_020998422.1"/>
</dbReference>
<organism evidence="2 3">
    <name type="scientific">Phascolarctos cinereus</name>
    <name type="common">Koala</name>
    <dbReference type="NCBI Taxonomy" id="38626"/>
    <lineage>
        <taxon>Eukaryota</taxon>
        <taxon>Metazoa</taxon>
        <taxon>Chordata</taxon>
        <taxon>Craniata</taxon>
        <taxon>Vertebrata</taxon>
        <taxon>Euteleostomi</taxon>
        <taxon>Mammalia</taxon>
        <taxon>Metatheria</taxon>
        <taxon>Diprotodontia</taxon>
        <taxon>Phascolarctidae</taxon>
        <taxon>Phascolarctos</taxon>
    </lineage>
</organism>
<feature type="region of interest" description="Disordered" evidence="1">
    <location>
        <begin position="1"/>
        <end position="31"/>
    </location>
</feature>
<dbReference type="GeneID" id="110216576"/>
<reference evidence="3" key="1">
    <citation type="submission" date="2025-08" db="UniProtKB">
        <authorList>
            <consortium name="RefSeq"/>
        </authorList>
    </citation>
    <scope>IDENTIFICATION</scope>
    <source>
        <tissue evidence="3">Spleen</tissue>
    </source>
</reference>
<feature type="compositionally biased region" description="Low complexity" evidence="1">
    <location>
        <begin position="163"/>
        <end position="174"/>
    </location>
</feature>
<dbReference type="Proteomes" id="UP000515140">
    <property type="component" value="Unplaced"/>
</dbReference>
<dbReference type="AlphaFoldDB" id="A0A6P5LEX0"/>
<feature type="compositionally biased region" description="Low complexity" evidence="1">
    <location>
        <begin position="188"/>
        <end position="202"/>
    </location>
</feature>
<name>A0A6P5LEX0_PHACI</name>
<protein>
    <submittedName>
        <fullName evidence="3">Basic proline-rich protein-like isoform X1</fullName>
    </submittedName>
</protein>
<keyword evidence="2" id="KW-1185">Reference proteome</keyword>
<evidence type="ECO:0000313" key="3">
    <source>
        <dbReference type="RefSeq" id="XP_020854081.1"/>
    </source>
</evidence>
<feature type="compositionally biased region" description="Polar residues" evidence="1">
    <location>
        <begin position="1"/>
        <end position="21"/>
    </location>
</feature>
<dbReference type="KEGG" id="pcw:110216576"/>
<gene>
    <name evidence="3" type="primary">LOC110216576</name>
</gene>
<evidence type="ECO:0000256" key="1">
    <source>
        <dbReference type="SAM" id="MobiDB-lite"/>
    </source>
</evidence>
<proteinExistence type="predicted"/>
<sequence>MATAVHSQKTAAAEGHTSTAPTKGDKAAAWRGPFKGPRDVIPHPSFPVPVLHILRRFSLGKMFLLLRKPKAAATGDSPTGSPPPASLFTSSISRRGRQRHLQNPEPPGAAAAAAAAATLRIVRARPPHPGPGTPFPYSTHDPHILPGPCPIHPRPPGGAQLREGPSALGASGAAAAGGGRGRGDSSRGRPSPGRPLEGPTVP</sequence>
<dbReference type="InParanoid" id="A0A6P5LEX0"/>
<feature type="region of interest" description="Disordered" evidence="1">
    <location>
        <begin position="72"/>
        <end position="202"/>
    </location>
</feature>
<accession>A0A6P5LEX0</accession>